<dbReference type="SUPFAM" id="SSF51735">
    <property type="entry name" value="NAD(P)-binding Rossmann-fold domains"/>
    <property type="match status" value="1"/>
</dbReference>
<evidence type="ECO:0000313" key="3">
    <source>
        <dbReference type="Proteomes" id="UP001161247"/>
    </source>
</evidence>
<dbReference type="FunFam" id="3.40.50.720:FF:000084">
    <property type="entry name" value="Short-chain dehydrogenase reductase"/>
    <property type="match status" value="1"/>
</dbReference>
<dbReference type="AlphaFoldDB" id="A0AAV1BUJ8"/>
<gene>
    <name evidence="2" type="ORF">OLC1_LOCUS24847</name>
</gene>
<organism evidence="2 3">
    <name type="scientific">Oldenlandia corymbosa var. corymbosa</name>
    <dbReference type="NCBI Taxonomy" id="529605"/>
    <lineage>
        <taxon>Eukaryota</taxon>
        <taxon>Viridiplantae</taxon>
        <taxon>Streptophyta</taxon>
        <taxon>Embryophyta</taxon>
        <taxon>Tracheophyta</taxon>
        <taxon>Spermatophyta</taxon>
        <taxon>Magnoliopsida</taxon>
        <taxon>eudicotyledons</taxon>
        <taxon>Gunneridae</taxon>
        <taxon>Pentapetalae</taxon>
        <taxon>asterids</taxon>
        <taxon>lamiids</taxon>
        <taxon>Gentianales</taxon>
        <taxon>Rubiaceae</taxon>
        <taxon>Rubioideae</taxon>
        <taxon>Spermacoceae</taxon>
        <taxon>Hedyotis-Oldenlandia complex</taxon>
        <taxon>Oldenlandia</taxon>
    </lineage>
</organism>
<dbReference type="InterPro" id="IPR020904">
    <property type="entry name" value="Sc_DH/Rdtase_CS"/>
</dbReference>
<keyword evidence="3" id="KW-1185">Reference proteome</keyword>
<dbReference type="GO" id="GO:0016616">
    <property type="term" value="F:oxidoreductase activity, acting on the CH-OH group of donors, NAD or NADP as acceptor"/>
    <property type="evidence" value="ECO:0007669"/>
    <property type="project" value="UniProtKB-ARBA"/>
</dbReference>
<dbReference type="PANTHER" id="PTHR43943">
    <property type="entry name" value="DEHYDROGENASE/REDUCTASE (SDR FAMILY) MEMBER 4"/>
    <property type="match status" value="1"/>
</dbReference>
<protein>
    <submittedName>
        <fullName evidence="2">OLC1v1020791C2</fullName>
    </submittedName>
</protein>
<dbReference type="PRINTS" id="PR00080">
    <property type="entry name" value="SDRFAMILY"/>
</dbReference>
<dbReference type="EMBL" id="CATKSE010000001">
    <property type="protein sequence ID" value="CAI9086870.1"/>
    <property type="molecule type" value="Genomic_DNA"/>
</dbReference>
<dbReference type="PROSITE" id="PS00061">
    <property type="entry name" value="ADH_SHORT"/>
    <property type="match status" value="1"/>
</dbReference>
<dbReference type="PRINTS" id="PR00081">
    <property type="entry name" value="GDHRDH"/>
</dbReference>
<dbReference type="InterPro" id="IPR036291">
    <property type="entry name" value="NAD(P)-bd_dom_sf"/>
</dbReference>
<reference evidence="2" key="1">
    <citation type="submission" date="2023-03" db="EMBL/GenBank/DDBJ databases">
        <authorList>
            <person name="Julca I."/>
        </authorList>
    </citation>
    <scope>NUCLEOTIDE SEQUENCE</scope>
</reference>
<accession>A0AAV1BUJ8</accession>
<sequence length="256" mass="27598">MEKNIGQRRFEGKVALLTASTQGIGFATAERLGLEGASVVVSSRNQENVEQAVEKLKAKGIEAYGVVCHVSDAQQRKDLIDKTVQKYGKIDVIVSMAAVNPSASRILETEESILDKMWEVNVKSSILILQEAAPHLKEGSSVTFIASIAAYEPIWPSMALYGITKTALLGLTKALAAEMAPNTRVNCVVAGIIPTQFSGFITANSDIRNYFKEMTYLKRLGTTDEIAAALAFLSSDDASYITGETLAATGGYHCRL</sequence>
<dbReference type="PANTHER" id="PTHR43943:SF2">
    <property type="entry name" value="DEHYDROGENASE_REDUCTASE 4"/>
    <property type="match status" value="1"/>
</dbReference>
<evidence type="ECO:0000313" key="2">
    <source>
        <dbReference type="EMBL" id="CAI9086870.1"/>
    </source>
</evidence>
<comment type="similarity">
    <text evidence="1">Belongs to the short-chain dehydrogenases/reductases (SDR) family.</text>
</comment>
<dbReference type="Gene3D" id="3.40.50.720">
    <property type="entry name" value="NAD(P)-binding Rossmann-like Domain"/>
    <property type="match status" value="1"/>
</dbReference>
<dbReference type="InterPro" id="IPR002347">
    <property type="entry name" value="SDR_fam"/>
</dbReference>
<dbReference type="Proteomes" id="UP001161247">
    <property type="component" value="Unassembled WGS sequence"/>
</dbReference>
<name>A0AAV1BUJ8_OLDCO</name>
<comment type="caution">
    <text evidence="2">The sequence shown here is derived from an EMBL/GenBank/DDBJ whole genome shotgun (WGS) entry which is preliminary data.</text>
</comment>
<proteinExistence type="inferred from homology"/>
<evidence type="ECO:0000256" key="1">
    <source>
        <dbReference type="ARBA" id="ARBA00006484"/>
    </source>
</evidence>
<dbReference type="Pfam" id="PF13561">
    <property type="entry name" value="adh_short_C2"/>
    <property type="match status" value="1"/>
</dbReference>